<dbReference type="AlphaFoldDB" id="A0A8H3YDT6"/>
<reference evidence="6" key="1">
    <citation type="submission" date="2020-07" db="EMBL/GenBank/DDBJ databases">
        <title>Draft Genome Sequence of a Deep-Sea Yeast, Naganishia (Cryptococcus) liquefaciens strain N6.</title>
        <authorList>
            <person name="Han Y.W."/>
            <person name="Kajitani R."/>
            <person name="Morimoto H."/>
            <person name="Parhat M."/>
            <person name="Tsubouchi H."/>
            <person name="Bakenova O."/>
            <person name="Ogata M."/>
            <person name="Argunhan B."/>
            <person name="Aoki R."/>
            <person name="Kajiwara S."/>
            <person name="Itoh T."/>
            <person name="Iwasaki H."/>
        </authorList>
    </citation>
    <scope>NUCLEOTIDE SEQUENCE</scope>
    <source>
        <strain evidence="6">N6</strain>
    </source>
</reference>
<dbReference type="Pfam" id="PF06870">
    <property type="entry name" value="RNA_pol_I_A49"/>
    <property type="match status" value="1"/>
</dbReference>
<dbReference type="GO" id="GO:0005730">
    <property type="term" value="C:nucleolus"/>
    <property type="evidence" value="ECO:0007669"/>
    <property type="project" value="UniProtKB-SubCell"/>
</dbReference>
<dbReference type="GO" id="GO:0003677">
    <property type="term" value="F:DNA binding"/>
    <property type="evidence" value="ECO:0007669"/>
    <property type="project" value="InterPro"/>
</dbReference>
<evidence type="ECO:0000313" key="7">
    <source>
        <dbReference type="Proteomes" id="UP000620104"/>
    </source>
</evidence>
<evidence type="ECO:0000256" key="4">
    <source>
        <dbReference type="ARBA" id="ARBA00023163"/>
    </source>
</evidence>
<dbReference type="Proteomes" id="UP000620104">
    <property type="component" value="Unassembled WGS sequence"/>
</dbReference>
<organism evidence="6 7">
    <name type="scientific">Naganishia liquefaciens</name>
    <dbReference type="NCBI Taxonomy" id="104408"/>
    <lineage>
        <taxon>Eukaryota</taxon>
        <taxon>Fungi</taxon>
        <taxon>Dikarya</taxon>
        <taxon>Basidiomycota</taxon>
        <taxon>Agaricomycotina</taxon>
        <taxon>Tremellomycetes</taxon>
        <taxon>Filobasidiales</taxon>
        <taxon>Filobasidiaceae</taxon>
        <taxon>Naganishia</taxon>
    </lineage>
</organism>
<keyword evidence="3" id="KW-0240">DNA-directed RNA polymerase</keyword>
<protein>
    <submittedName>
        <fullName evidence="6">Uncharacterized protein</fullName>
    </submittedName>
</protein>
<dbReference type="InterPro" id="IPR009668">
    <property type="entry name" value="RNA_pol-assoc_fac_A49-like"/>
</dbReference>
<accession>A0A8H3YDT6</accession>
<evidence type="ECO:0000313" key="6">
    <source>
        <dbReference type="EMBL" id="GHJ84597.1"/>
    </source>
</evidence>
<comment type="subcellular location">
    <subcellularLocation>
        <location evidence="1">Nucleus</location>
        <location evidence="1">Nucleolus</location>
    </subcellularLocation>
</comment>
<evidence type="ECO:0000256" key="3">
    <source>
        <dbReference type="ARBA" id="ARBA00022478"/>
    </source>
</evidence>
<evidence type="ECO:0000256" key="1">
    <source>
        <dbReference type="ARBA" id="ARBA00004604"/>
    </source>
</evidence>
<evidence type="ECO:0000256" key="2">
    <source>
        <dbReference type="ARBA" id="ARBA00009430"/>
    </source>
</evidence>
<evidence type="ECO:0000256" key="5">
    <source>
        <dbReference type="ARBA" id="ARBA00023242"/>
    </source>
</evidence>
<dbReference type="GO" id="GO:0000428">
    <property type="term" value="C:DNA-directed RNA polymerase complex"/>
    <property type="evidence" value="ECO:0007669"/>
    <property type="project" value="UniProtKB-KW"/>
</dbReference>
<comment type="similarity">
    <text evidence="2">Belongs to the eukaryotic RPA49/POLR1E RNA polymerase subunit family.</text>
</comment>
<name>A0A8H3YDT6_9TREE</name>
<gene>
    <name evidence="6" type="ORF">NliqN6_0999</name>
</gene>
<sequence length="429" mass="47992">MTEHKRKADDARAFSMQVLPEISSVGPVFVNFPAIRPAQKTPFSLYKRERGSPAGIMLADQQTAIACETRDVEFYSINKDLADKSNEQFTCEYLPAIYDPSTHQVIVQPAVPTYVLAQRTKRTKLSNLHVNTRSGDLSSMTKRDMLGEAFGTRKAKSRIRANERNKVDANAQEGVRDHLMITIEEATRAGATDAEAESQLVSRLIPTPNLTTTDPSEVYPLSSLIPPEEAAAINVQELSNPKADSKERLASLPFRGSRWLEQRLRLALELPSPLKGRHLRAIYYISCMRQFQKMRGSLGNAQSIHEKMNNMPRVILAGLLERFTETAKGSTKPIITPAMENKLLAWQLALRLSLENWSADINATAMDLQMTAQRVSDIYKSLGCTIDQLSSQDRERLGMKGDEARSCKKAILQAPPVFPKERKRGPAKR</sequence>
<comment type="caution">
    <text evidence="6">The sequence shown here is derived from an EMBL/GenBank/DDBJ whole genome shotgun (WGS) entry which is preliminary data.</text>
</comment>
<keyword evidence="4" id="KW-0804">Transcription</keyword>
<dbReference type="PANTHER" id="PTHR14440">
    <property type="entry name" value="DNA-DIRECTED RNA POLYMERASE I SUBUNIT RPA49"/>
    <property type="match status" value="1"/>
</dbReference>
<keyword evidence="5" id="KW-0539">Nucleus</keyword>
<proteinExistence type="inferred from homology"/>
<dbReference type="OrthoDB" id="532500at2759"/>
<dbReference type="GO" id="GO:0006351">
    <property type="term" value="P:DNA-templated transcription"/>
    <property type="evidence" value="ECO:0007669"/>
    <property type="project" value="InterPro"/>
</dbReference>
<dbReference type="EMBL" id="BLZA01000009">
    <property type="protein sequence ID" value="GHJ84597.1"/>
    <property type="molecule type" value="Genomic_DNA"/>
</dbReference>
<keyword evidence="7" id="KW-1185">Reference proteome</keyword>